<dbReference type="EMBL" id="RWIT01000001">
    <property type="protein sequence ID" value="RSK50854.1"/>
    <property type="molecule type" value="Genomic_DNA"/>
</dbReference>
<reference evidence="1 2" key="1">
    <citation type="submission" date="2018-12" db="EMBL/GenBank/DDBJ databases">
        <authorList>
            <person name="Feng G."/>
            <person name="Zhu H."/>
        </authorList>
    </citation>
    <scope>NUCLEOTIDE SEQUENCE [LARGE SCALE GENOMIC DNA]</scope>
    <source>
        <strain evidence="1 2">KCTC 12533</strain>
    </source>
</reference>
<dbReference type="AlphaFoldDB" id="A0A428KVT1"/>
<accession>A0A428KVT1</accession>
<keyword evidence="2" id="KW-1185">Reference proteome</keyword>
<dbReference type="RefSeq" id="WP_125417331.1">
    <property type="nucleotide sequence ID" value="NZ_RWIT01000001.1"/>
</dbReference>
<name>A0A428KVT1_9BACT</name>
<dbReference type="Proteomes" id="UP000273500">
    <property type="component" value="Unassembled WGS sequence"/>
</dbReference>
<protein>
    <submittedName>
        <fullName evidence="1">Uncharacterized protein</fullName>
    </submittedName>
</protein>
<gene>
    <name evidence="1" type="ORF">EI291_00605</name>
</gene>
<comment type="caution">
    <text evidence="1">The sequence shown here is derived from an EMBL/GenBank/DDBJ whole genome shotgun (WGS) entry which is preliminary data.</text>
</comment>
<organism evidence="1 2">
    <name type="scientific">Hymenobacter rigui</name>
    <dbReference type="NCBI Taxonomy" id="334424"/>
    <lineage>
        <taxon>Bacteria</taxon>
        <taxon>Pseudomonadati</taxon>
        <taxon>Bacteroidota</taxon>
        <taxon>Cytophagia</taxon>
        <taxon>Cytophagales</taxon>
        <taxon>Hymenobacteraceae</taxon>
        <taxon>Hymenobacter</taxon>
    </lineage>
</organism>
<evidence type="ECO:0000313" key="1">
    <source>
        <dbReference type="EMBL" id="RSK50854.1"/>
    </source>
</evidence>
<sequence length="65" mass="7093">MLKVILKLLLPLGILLLFLPLLLRAEQRPVPIGYQALPMIGPAGLFPLEATGNQAEYQTGPTGRR</sequence>
<proteinExistence type="predicted"/>
<evidence type="ECO:0000313" key="2">
    <source>
        <dbReference type="Proteomes" id="UP000273500"/>
    </source>
</evidence>